<dbReference type="EMBL" id="CAKZ01000113">
    <property type="protein sequence ID" value="CCJ81673.1"/>
    <property type="molecule type" value="Genomic_DNA"/>
</dbReference>
<dbReference type="InterPro" id="IPR036390">
    <property type="entry name" value="WH_DNA-bd_sf"/>
</dbReference>
<evidence type="ECO:0000259" key="5">
    <source>
        <dbReference type="PROSITE" id="PS50931"/>
    </source>
</evidence>
<dbReference type="InterPro" id="IPR050389">
    <property type="entry name" value="LysR-type_TF"/>
</dbReference>
<dbReference type="CDD" id="cd08464">
    <property type="entry name" value="PBP2_DntR_like_2"/>
    <property type="match status" value="1"/>
</dbReference>
<dbReference type="InterPro" id="IPR005119">
    <property type="entry name" value="LysR_subst-bd"/>
</dbReference>
<organism evidence="6 7">
    <name type="scientific">Cronobacter dublinensis 1210</name>
    <dbReference type="NCBI Taxonomy" id="1208656"/>
    <lineage>
        <taxon>Bacteria</taxon>
        <taxon>Pseudomonadati</taxon>
        <taxon>Pseudomonadota</taxon>
        <taxon>Gammaproteobacteria</taxon>
        <taxon>Enterobacterales</taxon>
        <taxon>Enterobacteriaceae</taxon>
        <taxon>Cronobacter</taxon>
    </lineage>
</organism>
<dbReference type="Pfam" id="PF00126">
    <property type="entry name" value="HTH_1"/>
    <property type="match status" value="1"/>
</dbReference>
<sequence length="313" mass="34679">MMTIKENDFRKIDLNLLIAFAVLFREQSVSMAADKLHLGQPAVSGALSRLRDMFDDPLFIRSGHRMQPTARAVALHAELMPLLEQLQSALFQQADFHPQQASATITLGMTDWVEMWLMPQLIPALRDAAPGLRLSVVASSPFSDARRLEEGELDMAISVAPAGPRWLERDVLVSMPFVTLWHPSQLTLNTPLTLADYVREPHLMVTYREATSSLIDTLLARQGERRNVCYTTPHFAGLPGLLLQMPALATVPAGLCDPWQTAWGLAASPVPLDVPPFEVALHWHQRHNSDPALMWLRGFIRSLLAGGETISGG</sequence>
<feature type="domain" description="HTH lysR-type" evidence="5">
    <location>
        <begin position="12"/>
        <end position="69"/>
    </location>
</feature>
<evidence type="ECO:0000313" key="6">
    <source>
        <dbReference type="EMBL" id="CCJ81673.1"/>
    </source>
</evidence>
<keyword evidence="7" id="KW-1185">Reference proteome</keyword>
<gene>
    <name evidence="6" type="ORF">BN134_2430</name>
</gene>
<reference evidence="7" key="1">
    <citation type="journal article" date="2012" name="PLoS ONE">
        <title>Comparative analysis of genome sequences covering the seven cronobacter species.</title>
        <authorList>
            <person name="Joseph S."/>
            <person name="Desai P."/>
            <person name="Ji Y."/>
            <person name="Cummings C.A."/>
            <person name="Shih R."/>
            <person name="Degoricija L."/>
            <person name="Rico A."/>
            <person name="Brzoska P."/>
            <person name="Hamby S.E."/>
            <person name="Masood N."/>
            <person name="Hariri S."/>
            <person name="Sonbol H."/>
            <person name="Chuzhanova N."/>
            <person name="McClelland M."/>
            <person name="Furtado M.R."/>
            <person name="Forsythe S.J."/>
        </authorList>
    </citation>
    <scope>NUCLEOTIDE SEQUENCE [LARGE SCALE GENOMIC DNA]</scope>
    <source>
        <strain evidence="7">1210</strain>
    </source>
</reference>
<dbReference type="SUPFAM" id="SSF53850">
    <property type="entry name" value="Periplasmic binding protein-like II"/>
    <property type="match status" value="1"/>
</dbReference>
<protein>
    <submittedName>
        <fullName evidence="6">LysR-family transcriptional regulator</fullName>
    </submittedName>
</protein>
<dbReference type="Gene3D" id="1.10.10.10">
    <property type="entry name" value="Winged helix-like DNA-binding domain superfamily/Winged helix DNA-binding domain"/>
    <property type="match status" value="1"/>
</dbReference>
<comment type="caution">
    <text evidence="6">The sequence shown here is derived from an EMBL/GenBank/DDBJ whole genome shotgun (WGS) entry which is preliminary data.</text>
</comment>
<keyword evidence="4" id="KW-0804">Transcription</keyword>
<dbReference type="PANTHER" id="PTHR30118:SF15">
    <property type="entry name" value="TRANSCRIPTIONAL REGULATORY PROTEIN"/>
    <property type="match status" value="1"/>
</dbReference>
<dbReference type="SUPFAM" id="SSF46785">
    <property type="entry name" value="Winged helix' DNA-binding domain"/>
    <property type="match status" value="1"/>
</dbReference>
<dbReference type="PROSITE" id="PS50931">
    <property type="entry name" value="HTH_LYSR"/>
    <property type="match status" value="1"/>
</dbReference>
<keyword evidence="3" id="KW-0238">DNA-binding</keyword>
<name>A0ABP1W812_9ENTR</name>
<dbReference type="Gene3D" id="3.40.190.10">
    <property type="entry name" value="Periplasmic binding protein-like II"/>
    <property type="match status" value="2"/>
</dbReference>
<dbReference type="PRINTS" id="PR00039">
    <property type="entry name" value="HTHLYSR"/>
</dbReference>
<evidence type="ECO:0000256" key="3">
    <source>
        <dbReference type="ARBA" id="ARBA00023125"/>
    </source>
</evidence>
<dbReference type="Pfam" id="PF03466">
    <property type="entry name" value="LysR_substrate"/>
    <property type="match status" value="1"/>
</dbReference>
<accession>A0ABP1W812</accession>
<dbReference type="InterPro" id="IPR000847">
    <property type="entry name" value="LysR_HTH_N"/>
</dbReference>
<evidence type="ECO:0000256" key="4">
    <source>
        <dbReference type="ARBA" id="ARBA00023163"/>
    </source>
</evidence>
<evidence type="ECO:0000256" key="1">
    <source>
        <dbReference type="ARBA" id="ARBA00009437"/>
    </source>
</evidence>
<dbReference type="PANTHER" id="PTHR30118">
    <property type="entry name" value="HTH-TYPE TRANSCRIPTIONAL REGULATOR LEUO-RELATED"/>
    <property type="match status" value="1"/>
</dbReference>
<proteinExistence type="inferred from homology"/>
<evidence type="ECO:0000256" key="2">
    <source>
        <dbReference type="ARBA" id="ARBA00023015"/>
    </source>
</evidence>
<evidence type="ECO:0000313" key="7">
    <source>
        <dbReference type="Proteomes" id="UP000009342"/>
    </source>
</evidence>
<comment type="similarity">
    <text evidence="1">Belongs to the LysR transcriptional regulatory family.</text>
</comment>
<dbReference type="InterPro" id="IPR036388">
    <property type="entry name" value="WH-like_DNA-bd_sf"/>
</dbReference>
<dbReference type="Proteomes" id="UP000009342">
    <property type="component" value="Unassembled WGS sequence"/>
</dbReference>
<keyword evidence="2" id="KW-0805">Transcription regulation</keyword>